<reference evidence="2" key="1">
    <citation type="submission" date="2021-02" db="EMBL/GenBank/DDBJ databases">
        <authorList>
            <person name="Dougan E. K."/>
            <person name="Rhodes N."/>
            <person name="Thang M."/>
            <person name="Chan C."/>
        </authorList>
    </citation>
    <scope>NUCLEOTIDE SEQUENCE</scope>
</reference>
<keyword evidence="3" id="KW-1185">Reference proteome</keyword>
<accession>A0A812SIC8</accession>
<dbReference type="Proteomes" id="UP000649617">
    <property type="component" value="Unassembled WGS sequence"/>
</dbReference>
<evidence type="ECO:0000313" key="2">
    <source>
        <dbReference type="EMBL" id="CAE7484933.1"/>
    </source>
</evidence>
<organism evidence="2 3">
    <name type="scientific">Symbiodinium pilosum</name>
    <name type="common">Dinoflagellate</name>
    <dbReference type="NCBI Taxonomy" id="2952"/>
    <lineage>
        <taxon>Eukaryota</taxon>
        <taxon>Sar</taxon>
        <taxon>Alveolata</taxon>
        <taxon>Dinophyceae</taxon>
        <taxon>Suessiales</taxon>
        <taxon>Symbiodiniaceae</taxon>
        <taxon>Symbiodinium</taxon>
    </lineage>
</organism>
<comment type="caution">
    <text evidence="2">The sequence shown here is derived from an EMBL/GenBank/DDBJ whole genome shotgun (WGS) entry which is preliminary data.</text>
</comment>
<sequence length="49" mass="5201">ATGLLAQHAHASVNASSDTPEVAALAQLQDDDLSQEEKEIQRELGESIL</sequence>
<dbReference type="EMBL" id="CAJNIZ010025557">
    <property type="protein sequence ID" value="CAE7484933.1"/>
    <property type="molecule type" value="Genomic_DNA"/>
</dbReference>
<evidence type="ECO:0000313" key="3">
    <source>
        <dbReference type="Proteomes" id="UP000649617"/>
    </source>
</evidence>
<feature type="compositionally biased region" description="Basic and acidic residues" evidence="1">
    <location>
        <begin position="35"/>
        <end position="49"/>
    </location>
</feature>
<feature type="non-terminal residue" evidence="2">
    <location>
        <position position="49"/>
    </location>
</feature>
<protein>
    <submittedName>
        <fullName evidence="2">Uncharacterized protein</fullName>
    </submittedName>
</protein>
<dbReference type="AlphaFoldDB" id="A0A812SIC8"/>
<feature type="region of interest" description="Disordered" evidence="1">
    <location>
        <begin position="30"/>
        <end position="49"/>
    </location>
</feature>
<proteinExistence type="predicted"/>
<gene>
    <name evidence="2" type="ORF">SPIL2461_LOCUS12426</name>
</gene>
<evidence type="ECO:0000256" key="1">
    <source>
        <dbReference type="SAM" id="MobiDB-lite"/>
    </source>
</evidence>
<name>A0A812SIC8_SYMPI</name>